<dbReference type="GO" id="GO:0000785">
    <property type="term" value="C:chromatin"/>
    <property type="evidence" value="ECO:0007669"/>
    <property type="project" value="TreeGrafter"/>
</dbReference>
<dbReference type="InterPro" id="IPR038336">
    <property type="entry name" value="NET_sf"/>
</dbReference>
<dbReference type="STRING" id="2082308.A0A2K1QPK5"/>
<evidence type="ECO:0000256" key="2">
    <source>
        <dbReference type="PROSITE-ProRule" id="PRU00035"/>
    </source>
</evidence>
<feature type="compositionally biased region" description="Acidic residues" evidence="3">
    <location>
        <begin position="835"/>
        <end position="847"/>
    </location>
</feature>
<dbReference type="Gene3D" id="1.20.920.10">
    <property type="entry name" value="Bromodomain-like"/>
    <property type="match status" value="2"/>
</dbReference>
<dbReference type="GO" id="GO:0006338">
    <property type="term" value="P:chromatin remodeling"/>
    <property type="evidence" value="ECO:0007669"/>
    <property type="project" value="TreeGrafter"/>
</dbReference>
<sequence length="912" mass="98617">METIDQPKPAPQPVDQMQSEAASTNGDILADVNPTPPEEELPGDASVAKPVETSIAAPSPVPDTSATPPPVSSEPTENVESGISGVAAFLPPEANLDQPTPSPSEPLATTVSGTQDASMPDAPEPAASVTTQASQDLAANEPVQQHTPAPEATDPAINDVSVKDESVSEQAPVVSGETLVKDEMQTSLQSSAPSLPNSSQPTDIVTESAIDNSTKPEPEDTQMSESTSSLTRSRDEADDTEERSAKRARLEEPAIEEPASEASAQQPAAEDFKKPDVPSSSVPAPDASSQSETIAPSATSSQATSQGAAPSAPTPNGTSTNNLPSRKTYTSESITPLQKKQLEEKIKNTKKVKSATPFLRPVDYMALNIPNYPNIIKQPMDLSTMEHKLKNNQYTSLEAFVSDFELMVNNCFTFNGPAHVVSVQAQNLRAYFLKQMDSVPVGDAASSAPKSKKHSPVPKPQPRRESRTAIVPTVTAAAAPAAVAPPAAPQSSARSPSASDTFALLPGGTPQIRRDSTAGRPKRAVVPPPSRDLPYSGSKPKRKENQVGLKFCQFVLDELRKPRYDHMTIYFREPVDPVALNIPHYYQIIKRPMDMQTITNKLKNGQYGSAEDFKTDFDLIFTNCFKFNPPENGVHQTGKTLQAEFESLWTQKNGWVKRHQPRSQRVTPASDESDAQESSEEEEDAEEDEKEATIQALKEQLASMQNMLGQISGAAKRDSPKASGKKKGRNSAGVTKSKKSSVSAPVAKPAAKSKTSKKPRLVTYEEKQEISNATENMNEAQINKLTAIITENVSKYKDMAGDDVELEIDDLPNEVQLKLLKYVRTIFPKAKPTYIDDEDMGVDDDYEPERATKSGGGRKKHKPMKKREQEERIAQLNAKIEGMKKGSNGQSAPAEPQEESSGDEDSESSEEE</sequence>
<dbReference type="FunCoup" id="A0A2K1QPK5">
    <property type="interactions" value="565"/>
</dbReference>
<feature type="domain" description="Bromo" evidence="4">
    <location>
        <begin position="350"/>
        <end position="422"/>
    </location>
</feature>
<feature type="compositionally biased region" description="Polar residues" evidence="3">
    <location>
        <begin position="107"/>
        <end position="117"/>
    </location>
</feature>
<accession>A0A2K1QPK5</accession>
<protein>
    <recommendedName>
        <fullName evidence="8">Bromodomain-containing protein</fullName>
    </recommendedName>
</protein>
<feature type="compositionally biased region" description="Polar residues" evidence="3">
    <location>
        <begin position="316"/>
        <end position="338"/>
    </location>
</feature>
<gene>
    <name evidence="6" type="ORF">CAC42_4906</name>
</gene>
<feature type="compositionally biased region" description="Acidic residues" evidence="3">
    <location>
        <begin position="896"/>
        <end position="912"/>
    </location>
</feature>
<dbReference type="CDD" id="cd05500">
    <property type="entry name" value="Bromo_BDF1_2_I"/>
    <property type="match status" value="1"/>
</dbReference>
<evidence type="ECO:0000256" key="1">
    <source>
        <dbReference type="ARBA" id="ARBA00023117"/>
    </source>
</evidence>
<dbReference type="InterPro" id="IPR036427">
    <property type="entry name" value="Bromodomain-like_sf"/>
</dbReference>
<dbReference type="SUPFAM" id="SSF47370">
    <property type="entry name" value="Bromodomain"/>
    <property type="match status" value="2"/>
</dbReference>
<dbReference type="AlphaFoldDB" id="A0A2K1QPK5"/>
<evidence type="ECO:0000259" key="5">
    <source>
        <dbReference type="PROSITE" id="PS51525"/>
    </source>
</evidence>
<dbReference type="InParanoid" id="A0A2K1QPK5"/>
<proteinExistence type="predicted"/>
<evidence type="ECO:0000259" key="4">
    <source>
        <dbReference type="PROSITE" id="PS50014"/>
    </source>
</evidence>
<keyword evidence="1 2" id="KW-0103">Bromodomain</keyword>
<feature type="region of interest" description="Disordered" evidence="3">
    <location>
        <begin position="655"/>
        <end position="692"/>
    </location>
</feature>
<dbReference type="PANTHER" id="PTHR22880:SF225">
    <property type="entry name" value="BROMODOMAIN-CONTAINING PROTEIN BET-1-RELATED"/>
    <property type="match status" value="1"/>
</dbReference>
<dbReference type="Pfam" id="PF17035">
    <property type="entry name" value="BET"/>
    <property type="match status" value="1"/>
</dbReference>
<dbReference type="PROSITE" id="PS50014">
    <property type="entry name" value="BROMODOMAIN_2"/>
    <property type="match status" value="2"/>
</dbReference>
<feature type="region of interest" description="Disordered" evidence="3">
    <location>
        <begin position="834"/>
        <end position="912"/>
    </location>
</feature>
<feature type="compositionally biased region" description="Low complexity" evidence="3">
    <location>
        <begin position="740"/>
        <end position="753"/>
    </location>
</feature>
<feature type="compositionally biased region" description="Low complexity" evidence="3">
    <location>
        <begin position="260"/>
        <end position="269"/>
    </location>
</feature>
<dbReference type="Pfam" id="PF00439">
    <property type="entry name" value="Bromodomain"/>
    <property type="match status" value="2"/>
</dbReference>
<evidence type="ECO:0008006" key="8">
    <source>
        <dbReference type="Google" id="ProtNLM"/>
    </source>
</evidence>
<evidence type="ECO:0000313" key="6">
    <source>
        <dbReference type="EMBL" id="PNS16942.1"/>
    </source>
</evidence>
<dbReference type="PROSITE" id="PS51525">
    <property type="entry name" value="NET"/>
    <property type="match status" value="1"/>
</dbReference>
<dbReference type="OrthoDB" id="784962at2759"/>
<name>A0A2K1QPK5_9PEZI</name>
<feature type="compositionally biased region" description="Basic and acidic residues" evidence="3">
    <location>
        <begin position="242"/>
        <end position="252"/>
    </location>
</feature>
<dbReference type="InterPro" id="IPR050935">
    <property type="entry name" value="Bromo_chromatin_reader"/>
</dbReference>
<feature type="compositionally biased region" description="Polar residues" evidence="3">
    <location>
        <begin position="185"/>
        <end position="231"/>
    </location>
</feature>
<evidence type="ECO:0000313" key="7">
    <source>
        <dbReference type="Proteomes" id="UP000243797"/>
    </source>
</evidence>
<feature type="domain" description="NET" evidence="5">
    <location>
        <begin position="752"/>
        <end position="834"/>
    </location>
</feature>
<feature type="compositionally biased region" description="Low complexity" evidence="3">
    <location>
        <begin position="481"/>
        <end position="499"/>
    </location>
</feature>
<dbReference type="EMBL" id="NKHZ01000055">
    <property type="protein sequence ID" value="PNS16942.1"/>
    <property type="molecule type" value="Genomic_DNA"/>
</dbReference>
<feature type="region of interest" description="Disordered" evidence="3">
    <location>
        <begin position="1"/>
        <end position="342"/>
    </location>
</feature>
<comment type="caution">
    <text evidence="6">The sequence shown here is derived from an EMBL/GenBank/DDBJ whole genome shotgun (WGS) entry which is preliminary data.</text>
</comment>
<feature type="compositionally biased region" description="Low complexity" evidence="3">
    <location>
        <begin position="277"/>
        <end position="315"/>
    </location>
</feature>
<dbReference type="Proteomes" id="UP000243797">
    <property type="component" value="Unassembled WGS sequence"/>
</dbReference>
<dbReference type="GO" id="GO:0006355">
    <property type="term" value="P:regulation of DNA-templated transcription"/>
    <property type="evidence" value="ECO:0007669"/>
    <property type="project" value="TreeGrafter"/>
</dbReference>
<dbReference type="InterPro" id="IPR001487">
    <property type="entry name" value="Bromodomain"/>
</dbReference>
<feature type="domain" description="Bromo" evidence="4">
    <location>
        <begin position="563"/>
        <end position="635"/>
    </location>
</feature>
<dbReference type="Gene3D" id="1.20.1270.220">
    <property type="match status" value="1"/>
</dbReference>
<dbReference type="PANTHER" id="PTHR22880">
    <property type="entry name" value="FALZ-RELATED BROMODOMAIN-CONTAINING PROTEINS"/>
    <property type="match status" value="1"/>
</dbReference>
<feature type="compositionally biased region" description="Polar residues" evidence="3">
    <location>
        <begin position="15"/>
        <end position="26"/>
    </location>
</feature>
<feature type="region of interest" description="Disordered" evidence="3">
    <location>
        <begin position="713"/>
        <end position="762"/>
    </location>
</feature>
<reference evidence="6 7" key="1">
    <citation type="submission" date="2017-06" db="EMBL/GenBank/DDBJ databases">
        <title>Draft genome sequence of a variant of Elsinoe murrayae.</title>
        <authorList>
            <person name="Cheng Q."/>
        </authorList>
    </citation>
    <scope>NUCLEOTIDE SEQUENCE [LARGE SCALE GENOMIC DNA]</scope>
    <source>
        <strain evidence="6 7">CQ-2017a</strain>
    </source>
</reference>
<feature type="region of interest" description="Disordered" evidence="3">
    <location>
        <begin position="442"/>
        <end position="467"/>
    </location>
</feature>
<dbReference type="GO" id="GO:0005634">
    <property type="term" value="C:nucleus"/>
    <property type="evidence" value="ECO:0007669"/>
    <property type="project" value="TreeGrafter"/>
</dbReference>
<feature type="compositionally biased region" description="Polar residues" evidence="3">
    <location>
        <begin position="128"/>
        <end position="147"/>
    </location>
</feature>
<evidence type="ECO:0000256" key="3">
    <source>
        <dbReference type="SAM" id="MobiDB-lite"/>
    </source>
</evidence>
<keyword evidence="7" id="KW-1185">Reference proteome</keyword>
<organism evidence="6 7">
    <name type="scientific">Sphaceloma murrayae</name>
    <dbReference type="NCBI Taxonomy" id="2082308"/>
    <lineage>
        <taxon>Eukaryota</taxon>
        <taxon>Fungi</taxon>
        <taxon>Dikarya</taxon>
        <taxon>Ascomycota</taxon>
        <taxon>Pezizomycotina</taxon>
        <taxon>Dothideomycetes</taxon>
        <taxon>Dothideomycetidae</taxon>
        <taxon>Myriangiales</taxon>
        <taxon>Elsinoaceae</taxon>
        <taxon>Sphaceloma</taxon>
    </lineage>
</organism>
<feature type="compositionally biased region" description="Acidic residues" evidence="3">
    <location>
        <begin position="671"/>
        <end position="690"/>
    </location>
</feature>
<feature type="compositionally biased region" description="Basic residues" evidence="3">
    <location>
        <begin position="856"/>
        <end position="865"/>
    </location>
</feature>
<feature type="region of interest" description="Disordered" evidence="3">
    <location>
        <begin position="481"/>
        <end position="542"/>
    </location>
</feature>
<dbReference type="InterPro" id="IPR027353">
    <property type="entry name" value="NET_dom"/>
</dbReference>
<dbReference type="PRINTS" id="PR00503">
    <property type="entry name" value="BROMODOMAIN"/>
</dbReference>
<dbReference type="SMART" id="SM00297">
    <property type="entry name" value="BROMO"/>
    <property type="match status" value="2"/>
</dbReference>